<dbReference type="InterPro" id="IPR017441">
    <property type="entry name" value="Protein_kinase_ATP_BS"/>
</dbReference>
<dbReference type="GO" id="GO:0005524">
    <property type="term" value="F:ATP binding"/>
    <property type="evidence" value="ECO:0007669"/>
    <property type="project" value="UniProtKB-UniRule"/>
</dbReference>
<dbReference type="GO" id="GO:0016301">
    <property type="term" value="F:kinase activity"/>
    <property type="evidence" value="ECO:0007669"/>
    <property type="project" value="UniProtKB-KW"/>
</dbReference>
<keyword evidence="5" id="KW-0812">Transmembrane</keyword>
<evidence type="ECO:0000313" key="9">
    <source>
        <dbReference type="Proteomes" id="UP000237347"/>
    </source>
</evidence>
<accession>A0AAW0KY02</accession>
<evidence type="ECO:0000259" key="7">
    <source>
        <dbReference type="PROSITE" id="PS50927"/>
    </source>
</evidence>
<dbReference type="SMART" id="SM00108">
    <property type="entry name" value="B_lectin"/>
    <property type="match status" value="1"/>
</dbReference>
<comment type="caution">
    <text evidence="8">The sequence shown here is derived from an EMBL/GenBank/DDBJ whole genome shotgun (WGS) entry which is preliminary data.</text>
</comment>
<feature type="chain" id="PRO_5043776983" evidence="6">
    <location>
        <begin position="23"/>
        <end position="710"/>
    </location>
</feature>
<dbReference type="InterPro" id="IPR011009">
    <property type="entry name" value="Kinase-like_dom_sf"/>
</dbReference>
<dbReference type="CDD" id="cd01098">
    <property type="entry name" value="PAN_AP_plant"/>
    <property type="match status" value="1"/>
</dbReference>
<gene>
    <name evidence="8" type="primary">RLK1_0</name>
    <name evidence="8" type="ORF">CFP56_012599</name>
</gene>
<dbReference type="FunFam" id="2.90.10.10:FF:000013">
    <property type="entry name" value="G-type lectin S-receptor-like serine/threonine-protein kinase LECRK1"/>
    <property type="match status" value="1"/>
</dbReference>
<dbReference type="PROSITE" id="PS00107">
    <property type="entry name" value="PROTEIN_KINASE_ATP"/>
    <property type="match status" value="1"/>
</dbReference>
<organism evidence="8 9">
    <name type="scientific">Quercus suber</name>
    <name type="common">Cork oak</name>
    <dbReference type="NCBI Taxonomy" id="58331"/>
    <lineage>
        <taxon>Eukaryota</taxon>
        <taxon>Viridiplantae</taxon>
        <taxon>Streptophyta</taxon>
        <taxon>Embryophyta</taxon>
        <taxon>Tracheophyta</taxon>
        <taxon>Spermatophyta</taxon>
        <taxon>Magnoliopsida</taxon>
        <taxon>eudicotyledons</taxon>
        <taxon>Gunneridae</taxon>
        <taxon>Pentapetalae</taxon>
        <taxon>rosids</taxon>
        <taxon>fabids</taxon>
        <taxon>Fagales</taxon>
        <taxon>Fagaceae</taxon>
        <taxon>Quercus</taxon>
    </lineage>
</organism>
<dbReference type="EMBL" id="PKMF04000204">
    <property type="protein sequence ID" value="KAK7843454.1"/>
    <property type="molecule type" value="Genomic_DNA"/>
</dbReference>
<dbReference type="InterPro" id="IPR051343">
    <property type="entry name" value="G-type_lectin_kinases/EP1-like"/>
</dbReference>
<dbReference type="InterPro" id="IPR036426">
    <property type="entry name" value="Bulb-type_lectin_dom_sf"/>
</dbReference>
<dbReference type="Gene3D" id="3.30.200.20">
    <property type="entry name" value="Phosphorylase Kinase, domain 1"/>
    <property type="match status" value="1"/>
</dbReference>
<evidence type="ECO:0000256" key="2">
    <source>
        <dbReference type="ARBA" id="ARBA00023157"/>
    </source>
</evidence>
<sequence>MAFVHPPPFVFLLILLPISAVAQNDASYVNVGSSLTATDENSTSWLSPSGDFAFGFSPLNQKDLFLLSIWFAKIPDKTVVWYARLDNPVPRGSKVELITDRGLVLTGPQNDELWTTNSTGTLFGFMNNTGNFVLEDSNFNKLWESFKNPSDTMLPAQIMERGGVLSSRRSEINFSKGRFQLQLGDDGNLVLHTINLPTDNPNEAYYESHTTAGDSGTSSPGEQLVFNESGYMYLRRENNQRVALRQARVGSTADFYFRATLNFDEVFTQYSHPRTSNANGSWNPIWSVPDNICVASNAKTGSGTCGFNSICTLKPDRRPMCTCPKGYSFLDPNDPYGTCKPDFIQGCEEDELSPVKDLYSFEVLTNTDWPFSDYAYMKPYTEDQCRKSCMEDCMCAVAIFRLGDSCWKKKLPLSNGKVDSSLNGGKAFIKIRNNNSITLADDRLPIPKPDNKNQNNLILMWSMLLGGSVFVNIILIVAICLGVFFIYHKRLKRPILNVDAVEMNLRCFTYKELVEATDGYKEELGRGAFGIVYKGAIQMSSNVLVAVKKLDSLFQENSDKEFKTEVTKVLHGRLLGDSCWKKKLPLSNGKVDSSLNGGKAFIKIRNNNSITLADDRLPIPKPDNKNQNNLILMWSMLLGGSVFVNIILIVAICLEALDDRRKLVRFVMVAIWCIQEDPFLRPTMRRATHMLEGVVEVPVPPSPYPYSKTS</sequence>
<keyword evidence="3" id="KW-0325">Glycoprotein</keyword>
<dbReference type="AlphaFoldDB" id="A0AAW0KY02"/>
<protein>
    <submittedName>
        <fullName evidence="8">G-type lectin s-receptor-like serine/threonine-protein kinase rlk1</fullName>
    </submittedName>
</protein>
<keyword evidence="9" id="KW-1185">Reference proteome</keyword>
<evidence type="ECO:0000256" key="1">
    <source>
        <dbReference type="ARBA" id="ARBA00022729"/>
    </source>
</evidence>
<name>A0AAW0KY02_QUESU</name>
<dbReference type="SUPFAM" id="SSF56112">
    <property type="entry name" value="Protein kinase-like (PK-like)"/>
    <property type="match status" value="1"/>
</dbReference>
<evidence type="ECO:0000256" key="6">
    <source>
        <dbReference type="SAM" id="SignalP"/>
    </source>
</evidence>
<dbReference type="PANTHER" id="PTHR47976:SF15">
    <property type="entry name" value="G-TYPE LECTIN S-RECEPTOR-LIKE SERINE_THREONINE-PROTEIN KINASE RLK1"/>
    <property type="match status" value="1"/>
</dbReference>
<feature type="domain" description="Bulb-type lectin" evidence="7">
    <location>
        <begin position="26"/>
        <end position="147"/>
    </location>
</feature>
<feature type="transmembrane region" description="Helical" evidence="5">
    <location>
        <begin position="458"/>
        <end position="487"/>
    </location>
</feature>
<evidence type="ECO:0000256" key="3">
    <source>
        <dbReference type="ARBA" id="ARBA00023180"/>
    </source>
</evidence>
<dbReference type="Pfam" id="PF01453">
    <property type="entry name" value="B_lectin"/>
    <property type="match status" value="1"/>
</dbReference>
<dbReference type="PANTHER" id="PTHR47976">
    <property type="entry name" value="G-TYPE LECTIN S-RECEPTOR-LIKE SERINE/THREONINE-PROTEIN KINASE SD2-5"/>
    <property type="match status" value="1"/>
</dbReference>
<feature type="transmembrane region" description="Helical" evidence="5">
    <location>
        <begin position="631"/>
        <end position="657"/>
    </location>
</feature>
<evidence type="ECO:0000313" key="8">
    <source>
        <dbReference type="EMBL" id="KAK7843454.1"/>
    </source>
</evidence>
<reference evidence="8 9" key="1">
    <citation type="journal article" date="2018" name="Sci. Data">
        <title>The draft genome sequence of cork oak.</title>
        <authorList>
            <person name="Ramos A.M."/>
            <person name="Usie A."/>
            <person name="Barbosa P."/>
            <person name="Barros P.M."/>
            <person name="Capote T."/>
            <person name="Chaves I."/>
            <person name="Simoes F."/>
            <person name="Abreu I."/>
            <person name="Carrasquinho I."/>
            <person name="Faro C."/>
            <person name="Guimaraes J.B."/>
            <person name="Mendonca D."/>
            <person name="Nobrega F."/>
            <person name="Rodrigues L."/>
            <person name="Saibo N.J.M."/>
            <person name="Varela M.C."/>
            <person name="Egas C."/>
            <person name="Matos J."/>
            <person name="Miguel C.M."/>
            <person name="Oliveira M.M."/>
            <person name="Ricardo C.P."/>
            <person name="Goncalves S."/>
        </authorList>
    </citation>
    <scope>NUCLEOTIDE SEQUENCE [LARGE SCALE GENOMIC DNA]</scope>
    <source>
        <strain evidence="9">cv. HL8</strain>
    </source>
</reference>
<dbReference type="SUPFAM" id="SSF51110">
    <property type="entry name" value="alpha-D-mannose-specific plant lectins"/>
    <property type="match status" value="1"/>
</dbReference>
<proteinExistence type="predicted"/>
<dbReference type="InterPro" id="IPR001480">
    <property type="entry name" value="Bulb-type_lectin_dom"/>
</dbReference>
<keyword evidence="2" id="KW-1015">Disulfide bond</keyword>
<feature type="binding site" evidence="4">
    <location>
        <position position="549"/>
    </location>
    <ligand>
        <name>ATP</name>
        <dbReference type="ChEBI" id="CHEBI:30616"/>
    </ligand>
</feature>
<keyword evidence="4" id="KW-0067">ATP-binding</keyword>
<keyword evidence="5" id="KW-0472">Membrane</keyword>
<keyword evidence="1 6" id="KW-0732">Signal</keyword>
<dbReference type="Proteomes" id="UP000237347">
    <property type="component" value="Unassembled WGS sequence"/>
</dbReference>
<dbReference type="PROSITE" id="PS50927">
    <property type="entry name" value="BULB_LECTIN"/>
    <property type="match status" value="1"/>
</dbReference>
<feature type="signal peptide" evidence="6">
    <location>
        <begin position="1"/>
        <end position="22"/>
    </location>
</feature>
<evidence type="ECO:0000256" key="4">
    <source>
        <dbReference type="PROSITE-ProRule" id="PRU10141"/>
    </source>
</evidence>
<evidence type="ECO:0000256" key="5">
    <source>
        <dbReference type="SAM" id="Phobius"/>
    </source>
</evidence>
<dbReference type="Gene3D" id="2.90.10.10">
    <property type="entry name" value="Bulb-type lectin domain"/>
    <property type="match status" value="2"/>
</dbReference>
<keyword evidence="4" id="KW-0547">Nucleotide-binding</keyword>
<keyword evidence="5" id="KW-1133">Transmembrane helix</keyword>